<dbReference type="PANTHER" id="PTHR14969">
    <property type="entry name" value="SPHINGOSINE-1-PHOSPHATE PHOSPHOHYDROLASE"/>
    <property type="match status" value="1"/>
</dbReference>
<reference evidence="3" key="1">
    <citation type="submission" date="2021-01" db="EMBL/GenBank/DDBJ databases">
        <authorList>
            <person name="Li R."/>
            <person name="Bekaert M."/>
        </authorList>
    </citation>
    <scope>NUCLEOTIDE SEQUENCE</scope>
    <source>
        <strain evidence="3">Farmed</strain>
    </source>
</reference>
<dbReference type="EMBL" id="CAHIKZ030001895">
    <property type="protein sequence ID" value="CAE1276698.1"/>
    <property type="molecule type" value="Genomic_DNA"/>
</dbReference>
<feature type="compositionally biased region" description="Low complexity" evidence="1">
    <location>
        <begin position="10"/>
        <end position="19"/>
    </location>
</feature>
<dbReference type="Proteomes" id="UP000597762">
    <property type="component" value="Unassembled WGS sequence"/>
</dbReference>
<feature type="transmembrane region" description="Helical" evidence="2">
    <location>
        <begin position="113"/>
        <end position="134"/>
    </location>
</feature>
<evidence type="ECO:0000313" key="3">
    <source>
        <dbReference type="EMBL" id="CAE1276698.1"/>
    </source>
</evidence>
<feature type="compositionally biased region" description="Basic and acidic residues" evidence="1">
    <location>
        <begin position="24"/>
        <end position="34"/>
    </location>
</feature>
<dbReference type="InterPro" id="IPR036938">
    <property type="entry name" value="PAP2/HPO_sf"/>
</dbReference>
<keyword evidence="2" id="KW-0812">Transmembrane</keyword>
<dbReference type="PANTHER" id="PTHR14969:SF13">
    <property type="entry name" value="AT30094P"/>
    <property type="match status" value="1"/>
</dbReference>
<keyword evidence="2" id="KW-1133">Transmembrane helix</keyword>
<evidence type="ECO:0000313" key="4">
    <source>
        <dbReference type="Proteomes" id="UP000597762"/>
    </source>
</evidence>
<comment type="caution">
    <text evidence="3">The sequence shown here is derived from an EMBL/GenBank/DDBJ whole genome shotgun (WGS) entry which is preliminary data.</text>
</comment>
<dbReference type="GO" id="GO:0042392">
    <property type="term" value="F:sphingosine-1-phosphate phosphatase activity"/>
    <property type="evidence" value="ECO:0007669"/>
    <property type="project" value="TreeGrafter"/>
</dbReference>
<organism evidence="3 4">
    <name type="scientific">Acanthosepion pharaonis</name>
    <name type="common">Pharaoh cuttlefish</name>
    <name type="synonym">Sepia pharaonis</name>
    <dbReference type="NCBI Taxonomy" id="158019"/>
    <lineage>
        <taxon>Eukaryota</taxon>
        <taxon>Metazoa</taxon>
        <taxon>Spiralia</taxon>
        <taxon>Lophotrochozoa</taxon>
        <taxon>Mollusca</taxon>
        <taxon>Cephalopoda</taxon>
        <taxon>Coleoidea</taxon>
        <taxon>Decapodiformes</taxon>
        <taxon>Sepiida</taxon>
        <taxon>Sepiina</taxon>
        <taxon>Sepiidae</taxon>
        <taxon>Acanthosepion</taxon>
    </lineage>
</organism>
<dbReference type="SUPFAM" id="SSF48317">
    <property type="entry name" value="Acid phosphatase/Vanadium-dependent haloperoxidase"/>
    <property type="match status" value="1"/>
</dbReference>
<keyword evidence="3" id="KW-0378">Hydrolase</keyword>
<dbReference type="AlphaFoldDB" id="A0A812CUJ0"/>
<keyword evidence="4" id="KW-1185">Reference proteome</keyword>
<gene>
    <name evidence="3" type="ORF">SPHA_40180</name>
</gene>
<protein>
    <submittedName>
        <fullName evidence="3">PLPP6</fullName>
        <ecNumber evidence="3">3.1.3.-</ecNumber>
    </submittedName>
</protein>
<evidence type="ECO:0000256" key="2">
    <source>
        <dbReference type="SAM" id="Phobius"/>
    </source>
</evidence>
<proteinExistence type="predicted"/>
<feature type="transmembrane region" description="Helical" evidence="2">
    <location>
        <begin position="86"/>
        <end position="107"/>
    </location>
</feature>
<dbReference type="EC" id="3.1.3.-" evidence="3"/>
<sequence>MSTSTRKRNTTNVVDNNDTPGNKSVDDKETELKSDQMNNTSENDSDKIKTKDVSCSSSSCWDQLALCARSDSPLAVLRPLMIAMEISCHGLMWIIGSLTTLLCTHKIHHAQIVFNLLFGLIMDLIIVGLLKSVVRRQRPILNDMDMIATVPMDQYSFPSGHATSMKIF</sequence>
<evidence type="ECO:0000256" key="1">
    <source>
        <dbReference type="SAM" id="MobiDB-lite"/>
    </source>
</evidence>
<feature type="region of interest" description="Disordered" evidence="1">
    <location>
        <begin position="1"/>
        <end position="51"/>
    </location>
</feature>
<accession>A0A812CUJ0</accession>
<name>A0A812CUJ0_ACAPH</name>
<dbReference type="OrthoDB" id="10266771at2759"/>
<keyword evidence="2" id="KW-0472">Membrane</keyword>